<feature type="chain" id="PRO_5043719293" evidence="1">
    <location>
        <begin position="25"/>
        <end position="229"/>
    </location>
</feature>
<protein>
    <submittedName>
        <fullName evidence="2">Uncharacterized protein</fullName>
    </submittedName>
</protein>
<keyword evidence="3" id="KW-1185">Reference proteome</keyword>
<dbReference type="EMBL" id="BPLR01010119">
    <property type="protein sequence ID" value="GIY37053.1"/>
    <property type="molecule type" value="Genomic_DNA"/>
</dbReference>
<dbReference type="Proteomes" id="UP001054945">
    <property type="component" value="Unassembled WGS sequence"/>
</dbReference>
<organism evidence="2 3">
    <name type="scientific">Caerostris extrusa</name>
    <name type="common">Bark spider</name>
    <name type="synonym">Caerostris bankana</name>
    <dbReference type="NCBI Taxonomy" id="172846"/>
    <lineage>
        <taxon>Eukaryota</taxon>
        <taxon>Metazoa</taxon>
        <taxon>Ecdysozoa</taxon>
        <taxon>Arthropoda</taxon>
        <taxon>Chelicerata</taxon>
        <taxon>Arachnida</taxon>
        <taxon>Araneae</taxon>
        <taxon>Araneomorphae</taxon>
        <taxon>Entelegynae</taxon>
        <taxon>Araneoidea</taxon>
        <taxon>Araneidae</taxon>
        <taxon>Caerostris</taxon>
    </lineage>
</organism>
<name>A0AAV4SZJ9_CAEEX</name>
<evidence type="ECO:0000256" key="1">
    <source>
        <dbReference type="SAM" id="SignalP"/>
    </source>
</evidence>
<proteinExistence type="predicted"/>
<comment type="caution">
    <text evidence="2">The sequence shown here is derived from an EMBL/GenBank/DDBJ whole genome shotgun (WGS) entry which is preliminary data.</text>
</comment>
<sequence>MLFFSTVAICIEFGLTALWPFCLAKTWGSETKHDLSRINCKHIEDRRQANAVNGSKDVTLANSCTTEDVFQVFIDQYLLRKENSVHRNSLGADIVGLILTGKHWKLAIDSEEAANIFIKGATKMMAEANFELRGGHQTETDIVNMEIKPLKILGFLWDSQENPLFCDVHNISLGDLSVSRQIILSIDQQVFGPIGFSYPFTHLLILYLQENWEERISGNSELLPDIKKF</sequence>
<evidence type="ECO:0000313" key="3">
    <source>
        <dbReference type="Proteomes" id="UP001054945"/>
    </source>
</evidence>
<gene>
    <name evidence="2" type="ORF">CEXT_716811</name>
</gene>
<accession>A0AAV4SZJ9</accession>
<dbReference type="AlphaFoldDB" id="A0AAV4SZJ9"/>
<feature type="signal peptide" evidence="1">
    <location>
        <begin position="1"/>
        <end position="24"/>
    </location>
</feature>
<keyword evidence="1" id="KW-0732">Signal</keyword>
<reference evidence="2 3" key="1">
    <citation type="submission" date="2021-06" db="EMBL/GenBank/DDBJ databases">
        <title>Caerostris extrusa draft genome.</title>
        <authorList>
            <person name="Kono N."/>
            <person name="Arakawa K."/>
        </authorList>
    </citation>
    <scope>NUCLEOTIDE SEQUENCE [LARGE SCALE GENOMIC DNA]</scope>
</reference>
<evidence type="ECO:0000313" key="2">
    <source>
        <dbReference type="EMBL" id="GIY37053.1"/>
    </source>
</evidence>